<dbReference type="Proteomes" id="UP000293547">
    <property type="component" value="Unassembled WGS sequence"/>
</dbReference>
<accession>A0ACB6F808</accession>
<sequence>MSKDLRTPRATSALIATIKRKPDVIDLESYEERAVKKPFIPVIKSPALREEDMLFQISVTVNSKIDVFPQKLREALQKSYQTACYTHMFALQAGATPKHHQIYNIVKGERTRSESVTFTNTIVQHNIFDLGMANIRLLGILTDASRDKLDKRTFVELKTESGLLNPEFIELHSVRHREIGWGFDADGCLSLYGTFVIEKKLKEKVWYVTTGEIKLEDEA</sequence>
<protein>
    <submittedName>
        <fullName evidence="1">Uncharacterized protein</fullName>
    </submittedName>
</protein>
<evidence type="ECO:0000313" key="1">
    <source>
        <dbReference type="EMBL" id="KAB2100588.1"/>
    </source>
</evidence>
<organism evidence="1 2">
    <name type="scientific">Alternaria gaisen</name>
    <dbReference type="NCBI Taxonomy" id="167740"/>
    <lineage>
        <taxon>Eukaryota</taxon>
        <taxon>Fungi</taxon>
        <taxon>Dikarya</taxon>
        <taxon>Ascomycota</taxon>
        <taxon>Pezizomycotina</taxon>
        <taxon>Dothideomycetes</taxon>
        <taxon>Pleosporomycetidae</taxon>
        <taxon>Pleosporales</taxon>
        <taxon>Pleosporineae</taxon>
        <taxon>Pleosporaceae</taxon>
        <taxon>Alternaria</taxon>
        <taxon>Alternaria sect. Alternaria</taxon>
    </lineage>
</organism>
<proteinExistence type="predicted"/>
<reference evidence="1 2" key="1">
    <citation type="journal article" date="2019" name="bioRxiv">
        <title>Genomics, evolutionary history and diagnostics of the Alternaria alternata species group including apple and Asian pear pathotypes.</title>
        <authorList>
            <person name="Armitage A.D."/>
            <person name="Cockerton H.M."/>
            <person name="Sreenivasaprasad S."/>
            <person name="Woodhall J.W."/>
            <person name="Lane C.R."/>
            <person name="Harrison R.J."/>
            <person name="Clarkson J.P."/>
        </authorList>
    </citation>
    <scope>NUCLEOTIDE SEQUENCE [LARGE SCALE GENOMIC DNA]</scope>
    <source>
        <strain evidence="1 2">FERA 650</strain>
    </source>
</reference>
<evidence type="ECO:0000313" key="2">
    <source>
        <dbReference type="Proteomes" id="UP000293547"/>
    </source>
</evidence>
<keyword evidence="2" id="KW-1185">Reference proteome</keyword>
<name>A0ACB6F808_9PLEO</name>
<dbReference type="EMBL" id="PDWZ02000012">
    <property type="protein sequence ID" value="KAB2100588.1"/>
    <property type="molecule type" value="Genomic_DNA"/>
</dbReference>
<gene>
    <name evidence="1" type="ORF">AG0111_0g10807</name>
</gene>
<comment type="caution">
    <text evidence="1">The sequence shown here is derived from an EMBL/GenBank/DDBJ whole genome shotgun (WGS) entry which is preliminary data.</text>
</comment>